<evidence type="ECO:0000313" key="11">
    <source>
        <dbReference type="Proteomes" id="UP001302367"/>
    </source>
</evidence>
<dbReference type="InterPro" id="IPR042067">
    <property type="entry name" value="Sip3_PH"/>
</dbReference>
<keyword evidence="3" id="KW-1133">Transmembrane helix</keyword>
<dbReference type="InterPro" id="IPR039463">
    <property type="entry name" value="Sip3/Lam1_BAR"/>
</dbReference>
<evidence type="ECO:0000313" key="9">
    <source>
        <dbReference type="EMBL" id="WPA96552.1"/>
    </source>
</evidence>
<dbReference type="CDD" id="cd07609">
    <property type="entry name" value="BAR_SIP3_fungi"/>
    <property type="match status" value="1"/>
</dbReference>
<dbReference type="InterPro" id="IPR031968">
    <property type="entry name" value="VASt"/>
</dbReference>
<dbReference type="EMBL" id="LKMD01000100">
    <property type="protein sequence ID" value="PIB00460.1"/>
    <property type="molecule type" value="Genomic_DNA"/>
</dbReference>
<feature type="region of interest" description="Disordered" evidence="5">
    <location>
        <begin position="674"/>
        <end position="694"/>
    </location>
</feature>
<dbReference type="SUPFAM" id="SSF103657">
    <property type="entry name" value="BAR/IMD domain-like"/>
    <property type="match status" value="1"/>
</dbReference>
<evidence type="ECO:0000256" key="5">
    <source>
        <dbReference type="SAM" id="MobiDB-lite"/>
    </source>
</evidence>
<keyword evidence="11" id="KW-1185">Reference proteome</keyword>
<evidence type="ECO:0000256" key="4">
    <source>
        <dbReference type="ARBA" id="ARBA00023136"/>
    </source>
</evidence>
<sequence length="1433" mass="158030">MRVHTSVTTSNIENRLLHHADPYHAATLYPSPRRELHVTVMAETSPSTAPTEVPVLERHTVLNLIPVGLREASLDSPTFRATAVHFADNIDAVERWLDGYVKAASRLVAEVSSLETTVNSFLSQSMPPALISEAVLDHDYTLLAMRRYGEGAREFWSNTLRGIKRYDTAVIDPIKAFLSQDLRNFKDARRAMDNAQKSFDTVITRFSAQSKTKEPSSLREEAFQLHEARKVYLKASMDFCVSAPHLRASLDKLIVKIFADQWKEMRQARESSTATFAKWGGEMERIRGWSKEMENSERAFKRELLAARKLIEDTAEQKKRPSRELEDYSASTVPYLGTGASAAAGTNKGASELAEKQGWLFLRTVTGRPARTVWSRRWFFVKNGIFGWLIQGRSGGVEESDRTGVLLCSIRPAFQEERRFCFEVKTKDQSIILQAEGQQELTEWIGAFEVAKRKALEDPASTEASSSSAPGIDPAFAISPPVAPEFAAKIGDGHAAQTSEDLAVGLTAPEREGTGLGIAARPSFDVNPRRVMSLEREAEGGLREASRDHAARIIQKLDLHKRSTASPHMSQGPASGGGIASLISASHSILPVGPGGTDGPRRTFTMPINSLPSSSLAPSTLANPPAATNLSHTAVVVSGERGIGLARADGSGMPSGILANLWGSSNWGHVNRLGDDGQLRKPPSQPPSPGMRAMSISQDDSIVMDGQSESTHANDAYMSDAGTSLGHRKNLSIGGEIHLSAAKQNQDGPSLSAVADDYPSYYPLPLKAQNAQFRMLFPSVMKSEKVVLVFRATWNPNDQQEFPGRVYVTPYEIYFFSNHLGLVLVTGVSLSALAEVTAAPGRDCDFVYLHLKEGLQRDEARRLTIKVFLEPLKLLQRRLNFLVRNAHAEEPAGLEEIIKTLIKMETEPLRRRSSAESWEWEDVVYDADDTLPGDPSTPQRRRDRNIKASLRIDGSLYGETIRTGREIQKFKLPSQPVVYAPQGMQSSVTRDFNISAKALFHIMFGDKSAVFQLLYANRSGTTIAQTPWSKADRGHWTRNFTTQDHSVTDTQTIDIFNDHLCYVVTNDKYAHRLPYGKSFTLTTKFVVTHTAKSRSKLAIFQNFVWRQQPAIQYFKRLIERQAYNTLEADALDISNVAMDQVAKLGNYSKTIKAVEIFGSVGQQTKTAQIGSDQVPSGTLPPITPVSSKPISIVQLVTTDLFARTLSASSVVLDLAVAIGKGAISLCTAHTLLIIVLGISALYNTWHGYRDGLVWYHERSAAKFMARVGVVPDVMMSKGIHLRDLENLVAADVEIAGSDSWNISDADTQKTCRSTFHEHVMASKALPGPGSPGVQLQRSRDSLARQRHDLLVALRVVNRIEKDVVQAEFEDWVRAESRKCERVEGMLVQLNAKNIKKNETSDGGPSDALGEDFAEYCSSCRVEVSALDSGTRLV</sequence>
<dbReference type="Gene3D" id="2.30.29.30">
    <property type="entry name" value="Pleckstrin-homology domain (PH domain)/Phosphotyrosine-binding domain (PTB)"/>
    <property type="match status" value="1"/>
</dbReference>
<evidence type="ECO:0000313" key="8">
    <source>
        <dbReference type="EMBL" id="PIB00460.1"/>
    </source>
</evidence>
<dbReference type="OrthoDB" id="10070851at2759"/>
<keyword evidence="2" id="KW-0812">Transmembrane</keyword>
<keyword evidence="4" id="KW-0472">Membrane</keyword>
<evidence type="ECO:0000259" key="7">
    <source>
        <dbReference type="PROSITE" id="PS51778"/>
    </source>
</evidence>
<dbReference type="InterPro" id="IPR004148">
    <property type="entry name" value="BAR_dom"/>
</dbReference>
<reference evidence="9 11" key="2">
    <citation type="submission" date="2023-09" db="EMBL/GenBank/DDBJ databases">
        <title>Complete-Gapless Cercospora beticola genome.</title>
        <authorList>
            <person name="Wyatt N.A."/>
            <person name="Spanner R.E."/>
            <person name="Bolton M.D."/>
        </authorList>
    </citation>
    <scope>NUCLEOTIDE SEQUENCE [LARGE SCALE GENOMIC DNA]</scope>
    <source>
        <strain evidence="9">Cb09-40</strain>
    </source>
</reference>
<evidence type="ECO:0000313" key="10">
    <source>
        <dbReference type="Proteomes" id="UP000230605"/>
    </source>
</evidence>
<evidence type="ECO:0000256" key="2">
    <source>
        <dbReference type="ARBA" id="ARBA00022692"/>
    </source>
</evidence>
<evidence type="ECO:0000259" key="6">
    <source>
        <dbReference type="PROSITE" id="PS50003"/>
    </source>
</evidence>
<proteinExistence type="predicted"/>
<organism evidence="8 10">
    <name type="scientific">Cercospora beticola</name>
    <name type="common">Sugarbeet leaf spot fungus</name>
    <dbReference type="NCBI Taxonomy" id="122368"/>
    <lineage>
        <taxon>Eukaryota</taxon>
        <taxon>Fungi</taxon>
        <taxon>Dikarya</taxon>
        <taxon>Ascomycota</taxon>
        <taxon>Pezizomycotina</taxon>
        <taxon>Dothideomycetes</taxon>
        <taxon>Dothideomycetidae</taxon>
        <taxon>Mycosphaerellales</taxon>
        <taxon>Mycosphaerellaceae</taxon>
        <taxon>Cercospora</taxon>
    </lineage>
</organism>
<feature type="domain" description="VASt" evidence="7">
    <location>
        <begin position="983"/>
        <end position="1145"/>
    </location>
</feature>
<dbReference type="Proteomes" id="UP000230605">
    <property type="component" value="Chromosome 1"/>
</dbReference>
<dbReference type="FunFam" id="2.30.29.30:FF:000349">
    <property type="entry name" value="Transcription factor SipA3"/>
    <property type="match status" value="1"/>
</dbReference>
<dbReference type="SMART" id="SM00233">
    <property type="entry name" value="PH"/>
    <property type="match status" value="1"/>
</dbReference>
<dbReference type="CDD" id="cd13280">
    <property type="entry name" value="PH_SIP3"/>
    <property type="match status" value="1"/>
</dbReference>
<dbReference type="InterPro" id="IPR011993">
    <property type="entry name" value="PH-like_dom_sf"/>
</dbReference>
<evidence type="ECO:0000256" key="1">
    <source>
        <dbReference type="ARBA" id="ARBA00004370"/>
    </source>
</evidence>
<dbReference type="InterPro" id="IPR027267">
    <property type="entry name" value="AH/BAR_dom_sf"/>
</dbReference>
<dbReference type="Pfam" id="PF16016">
    <property type="entry name" value="VASt"/>
    <property type="match status" value="1"/>
</dbReference>
<evidence type="ECO:0000256" key="3">
    <source>
        <dbReference type="ARBA" id="ARBA00022989"/>
    </source>
</evidence>
<feature type="domain" description="PH" evidence="6">
    <location>
        <begin position="353"/>
        <end position="453"/>
    </location>
</feature>
<dbReference type="GO" id="GO:0016020">
    <property type="term" value="C:membrane"/>
    <property type="evidence" value="ECO:0007669"/>
    <property type="project" value="UniProtKB-SubCell"/>
</dbReference>
<comment type="subcellular location">
    <subcellularLocation>
        <location evidence="1">Membrane</location>
    </subcellularLocation>
</comment>
<reference evidence="8 10" key="1">
    <citation type="submission" date="2015-10" db="EMBL/GenBank/DDBJ databases">
        <title>The cercosporin biosynthetic gene cluster was horizontally transferred to several fungal lineages and shown to be expanded in Cercospora beticola based on microsynteny with recipient genomes.</title>
        <authorList>
            <person name="De Jonge R."/>
            <person name="Ebert M.K."/>
            <person name="Suttle J.C."/>
            <person name="Jurick Ii W.M."/>
            <person name="Secor G.A."/>
            <person name="Thomma B.P."/>
            <person name="Van De Peer Y."/>
            <person name="Bolton M.D."/>
        </authorList>
    </citation>
    <scope>NUCLEOTIDE SEQUENCE [LARGE SCALE GENOMIC DNA]</scope>
    <source>
        <strain evidence="8 10">09-40</strain>
    </source>
</reference>
<dbReference type="PANTHER" id="PTHR14248">
    <property type="entry name" value="CYCLIN Y, ISOFORM A"/>
    <property type="match status" value="1"/>
</dbReference>
<dbReference type="Pfam" id="PF16746">
    <property type="entry name" value="BAR_3"/>
    <property type="match status" value="1"/>
</dbReference>
<dbReference type="Gene3D" id="1.20.1270.60">
    <property type="entry name" value="Arfaptin homology (AH) domain/BAR domain"/>
    <property type="match status" value="1"/>
</dbReference>
<dbReference type="GO" id="GO:0005737">
    <property type="term" value="C:cytoplasm"/>
    <property type="evidence" value="ECO:0007669"/>
    <property type="project" value="InterPro"/>
</dbReference>
<dbReference type="FunFam" id="1.20.1270.60:FF:000079">
    <property type="entry name" value="Transcription factor SipA3"/>
    <property type="match status" value="1"/>
</dbReference>
<dbReference type="SUPFAM" id="SSF50729">
    <property type="entry name" value="PH domain-like"/>
    <property type="match status" value="1"/>
</dbReference>
<dbReference type="Pfam" id="PF00169">
    <property type="entry name" value="PH"/>
    <property type="match status" value="1"/>
</dbReference>
<name>A0A2G5I6P1_CERBT</name>
<dbReference type="EMBL" id="CP134184">
    <property type="protein sequence ID" value="WPA96552.1"/>
    <property type="molecule type" value="Genomic_DNA"/>
</dbReference>
<accession>A0A2G5I6P1</accession>
<protein>
    <submittedName>
        <fullName evidence="8">Putative PH domain-containing protein</fullName>
    </submittedName>
</protein>
<dbReference type="PROSITE" id="PS50003">
    <property type="entry name" value="PH_DOMAIN"/>
    <property type="match status" value="1"/>
</dbReference>
<dbReference type="PROSITE" id="PS51778">
    <property type="entry name" value="VAST"/>
    <property type="match status" value="1"/>
</dbReference>
<gene>
    <name evidence="8" type="ORF">CB0940_01124</name>
    <name evidence="9" type="ORF">RHO25_001159</name>
</gene>
<dbReference type="Proteomes" id="UP001302367">
    <property type="component" value="Chromosome 1"/>
</dbReference>
<dbReference type="InterPro" id="IPR001849">
    <property type="entry name" value="PH_domain"/>
</dbReference>